<comment type="similarity">
    <text evidence="2">Belongs to the RLP family.</text>
</comment>
<dbReference type="InterPro" id="IPR032675">
    <property type="entry name" value="LRR_dom_sf"/>
</dbReference>
<keyword evidence="6" id="KW-0677">Repeat</keyword>
<evidence type="ECO:0000256" key="5">
    <source>
        <dbReference type="ARBA" id="ARBA00022729"/>
    </source>
</evidence>
<comment type="subcellular location">
    <subcellularLocation>
        <location evidence="1">Membrane</location>
        <topology evidence="1">Single-pass type I membrane protein</topology>
    </subcellularLocation>
</comment>
<evidence type="ECO:0000313" key="12">
    <source>
        <dbReference type="Proteomes" id="UP001188597"/>
    </source>
</evidence>
<evidence type="ECO:0000256" key="8">
    <source>
        <dbReference type="ARBA" id="ARBA00023136"/>
    </source>
</evidence>
<dbReference type="Proteomes" id="UP001188597">
    <property type="component" value="Unassembled WGS sequence"/>
</dbReference>
<feature type="transmembrane region" description="Helical" evidence="10">
    <location>
        <begin position="41"/>
        <end position="60"/>
    </location>
</feature>
<dbReference type="FunFam" id="3.80.10.10:FF:000041">
    <property type="entry name" value="LRR receptor-like serine/threonine-protein kinase ERECTA"/>
    <property type="match status" value="1"/>
</dbReference>
<name>A0AA88WKV3_9ASTE</name>
<comment type="caution">
    <text evidence="11">The sequence shown here is derived from an EMBL/GenBank/DDBJ whole genome shotgun (WGS) entry which is preliminary data.</text>
</comment>
<keyword evidence="5" id="KW-0732">Signal</keyword>
<evidence type="ECO:0000256" key="10">
    <source>
        <dbReference type="SAM" id="Phobius"/>
    </source>
</evidence>
<feature type="non-terminal residue" evidence="11">
    <location>
        <position position="470"/>
    </location>
</feature>
<dbReference type="EMBL" id="JAVXUP010000380">
    <property type="protein sequence ID" value="KAK3029427.1"/>
    <property type="molecule type" value="Genomic_DNA"/>
</dbReference>
<dbReference type="PANTHER" id="PTHR48063">
    <property type="entry name" value="LRR RECEPTOR-LIKE KINASE"/>
    <property type="match status" value="1"/>
</dbReference>
<dbReference type="InterPro" id="IPR001611">
    <property type="entry name" value="Leu-rich_rpt"/>
</dbReference>
<evidence type="ECO:0000256" key="9">
    <source>
        <dbReference type="ARBA" id="ARBA00023180"/>
    </source>
</evidence>
<dbReference type="Pfam" id="PF00560">
    <property type="entry name" value="LRR_1"/>
    <property type="match status" value="8"/>
</dbReference>
<evidence type="ECO:0000256" key="2">
    <source>
        <dbReference type="ARBA" id="ARBA00009592"/>
    </source>
</evidence>
<dbReference type="InterPro" id="IPR046956">
    <property type="entry name" value="RLP23-like"/>
</dbReference>
<dbReference type="GO" id="GO:0016020">
    <property type="term" value="C:membrane"/>
    <property type="evidence" value="ECO:0007669"/>
    <property type="project" value="UniProtKB-SubCell"/>
</dbReference>
<keyword evidence="7 10" id="KW-1133">Transmembrane helix</keyword>
<sequence length="470" mass="51363">MGLYWKTSDSSPVSRYSMFLPINSPARSPLPIYETFPGYNIWTYLIILLLSISALVGFLLSNFTLSKTIPNWFWNLPSKLEYLDLSLNRISGEVPNSTVKFDNFLQVDLSSNLFYGPVPLFLASAMVLNLSKNMFSGTIPSTIRNCSSLKLLDLGENRLSGNVPGWMGEDLRSLIILRLGSNNFYGSIPSTLCHLSSIQILDLSRNNISGTIPLCLKKLTAMAQNKSLGDEISIEYTNIYNYRYDNGYLGALSADSANYAHHALVMWKGSEYIFSKNIGLLRAIDLSGNTLVGGIPTEVTNLLELIQLNLSRNNLTGPIPSNIGLLKHLESFDLSKNQLSGEIPRSLADLSFTSSLDLSNNNLSGRIPSSTQLQSFDASAYIGNPELCGPPLTTKCYGDETVQTSVLVKTSTLKQTGNGTKPHPSTLAWRLDSSVASGESVELYCSAVHGDVPVFLMGDKLNVTIAINVA</sequence>
<evidence type="ECO:0000256" key="3">
    <source>
        <dbReference type="ARBA" id="ARBA00022614"/>
    </source>
</evidence>
<keyword evidence="8 10" id="KW-0472">Membrane</keyword>
<dbReference type="SUPFAM" id="SSF52058">
    <property type="entry name" value="L domain-like"/>
    <property type="match status" value="1"/>
</dbReference>
<protein>
    <submittedName>
        <fullName evidence="11">Uncharacterized protein</fullName>
    </submittedName>
</protein>
<reference evidence="11" key="1">
    <citation type="submission" date="2022-12" db="EMBL/GenBank/DDBJ databases">
        <title>Draft genome assemblies for two species of Escallonia (Escalloniales).</title>
        <authorList>
            <person name="Chanderbali A."/>
            <person name="Dervinis C."/>
            <person name="Anghel I."/>
            <person name="Soltis D."/>
            <person name="Soltis P."/>
            <person name="Zapata F."/>
        </authorList>
    </citation>
    <scope>NUCLEOTIDE SEQUENCE</scope>
    <source>
        <strain evidence="11">UCBG64.0493</strain>
        <tissue evidence="11">Leaf</tissue>
    </source>
</reference>
<evidence type="ECO:0000256" key="1">
    <source>
        <dbReference type="ARBA" id="ARBA00004479"/>
    </source>
</evidence>
<dbReference type="FunFam" id="3.80.10.10:FF:000111">
    <property type="entry name" value="LRR receptor-like serine/threonine-protein kinase ERECTA"/>
    <property type="match status" value="1"/>
</dbReference>
<dbReference type="PRINTS" id="PR00019">
    <property type="entry name" value="LEURICHRPT"/>
</dbReference>
<keyword evidence="12" id="KW-1185">Reference proteome</keyword>
<keyword evidence="3" id="KW-0433">Leucine-rich repeat</keyword>
<accession>A0AA88WKV3</accession>
<evidence type="ECO:0000256" key="4">
    <source>
        <dbReference type="ARBA" id="ARBA00022692"/>
    </source>
</evidence>
<dbReference type="PANTHER" id="PTHR48063:SF101">
    <property type="entry name" value="LRR RECEPTOR-LIKE SERINE_THREONINE-PROTEIN KINASE FLS2"/>
    <property type="match status" value="1"/>
</dbReference>
<keyword evidence="9" id="KW-0325">Glycoprotein</keyword>
<evidence type="ECO:0000313" key="11">
    <source>
        <dbReference type="EMBL" id="KAK3029427.1"/>
    </source>
</evidence>
<organism evidence="11 12">
    <name type="scientific">Escallonia herrerae</name>
    <dbReference type="NCBI Taxonomy" id="1293975"/>
    <lineage>
        <taxon>Eukaryota</taxon>
        <taxon>Viridiplantae</taxon>
        <taxon>Streptophyta</taxon>
        <taxon>Embryophyta</taxon>
        <taxon>Tracheophyta</taxon>
        <taxon>Spermatophyta</taxon>
        <taxon>Magnoliopsida</taxon>
        <taxon>eudicotyledons</taxon>
        <taxon>Gunneridae</taxon>
        <taxon>Pentapetalae</taxon>
        <taxon>asterids</taxon>
        <taxon>campanulids</taxon>
        <taxon>Escalloniales</taxon>
        <taxon>Escalloniaceae</taxon>
        <taxon>Escallonia</taxon>
    </lineage>
</organism>
<dbReference type="AlphaFoldDB" id="A0AA88WKV3"/>
<proteinExistence type="inferred from homology"/>
<keyword evidence="4 10" id="KW-0812">Transmembrane</keyword>
<dbReference type="Gene3D" id="3.80.10.10">
    <property type="entry name" value="Ribonuclease Inhibitor"/>
    <property type="match status" value="1"/>
</dbReference>
<gene>
    <name evidence="11" type="ORF">RJ639_039771</name>
</gene>
<evidence type="ECO:0000256" key="7">
    <source>
        <dbReference type="ARBA" id="ARBA00022989"/>
    </source>
</evidence>
<evidence type="ECO:0000256" key="6">
    <source>
        <dbReference type="ARBA" id="ARBA00022737"/>
    </source>
</evidence>